<dbReference type="RefSeq" id="XP_073903373.1">
    <property type="nucleotide sequence ID" value="XM_074047272.1"/>
</dbReference>
<protein>
    <submittedName>
        <fullName evidence="2">Procollagen galactosyltransferase 2 isoform X2</fullName>
    </submittedName>
</protein>
<gene>
    <name evidence="2" type="primary">Colgalt2</name>
</gene>
<dbReference type="Proteomes" id="UP001732720">
    <property type="component" value="Chromosome 11"/>
</dbReference>
<sequence length="490" mass="55619">MYIHTHTHTCIHTHTHTHTHTRKHARAHTPSRPLADEATPHSSGESHRPQLYKLSLDRRNFPQDRQPHNHDCWLPEARRALAAAGTQCAPASGPGRCGGGQRVLGAAECGGVRALRPVREAATPAVLYSPPQPPCSREPPPPLRAGLRRSRAAAGLCARSRTSPPPAPARNMAARPAATLAWSLLLLSSALLRGGCRARFAAEPDLEDDEEEARVFPESPLQRPTVLVAILARNAAHTLPHFLGCLERLDYPKSRMAIWAATDHNVDNTTEVLREWLKNVQRLYHYVEWRPLDVPESYPDEIGPKHWPSSRFAHVMKLRQAALRTAREKWSDYILFIDVDNFLTNPQTLNLMIAENKTIVAPMLESRGLYSNFWCGITPQGFYKRTPDYLQIREWKRMGCFPVPMVHSTFLIDLRKEASDKLTFYPPHQDYTWTFDDIIVFAFSSRQAGIQMYLCNREHYGYLPIPLKPHQTLQEDIENLIHVQIEAMSE</sequence>
<accession>A0AC58KEN4</accession>
<keyword evidence="2" id="KW-0328">Glycosyltransferase</keyword>
<evidence type="ECO:0000313" key="2">
    <source>
        <dbReference type="RefSeq" id="XP_073903373.1"/>
    </source>
</evidence>
<name>A0AC58KEN4_CASCN</name>
<proteinExistence type="predicted"/>
<keyword evidence="2" id="KW-0808">Transferase</keyword>
<reference evidence="2" key="1">
    <citation type="submission" date="2025-08" db="UniProtKB">
        <authorList>
            <consortium name="RefSeq"/>
        </authorList>
    </citation>
    <scope>IDENTIFICATION</scope>
</reference>
<evidence type="ECO:0000313" key="1">
    <source>
        <dbReference type="Proteomes" id="UP001732720"/>
    </source>
</evidence>
<organism evidence="1 2">
    <name type="scientific">Castor canadensis</name>
    <name type="common">American beaver</name>
    <dbReference type="NCBI Taxonomy" id="51338"/>
    <lineage>
        <taxon>Eukaryota</taxon>
        <taxon>Metazoa</taxon>
        <taxon>Chordata</taxon>
        <taxon>Craniata</taxon>
        <taxon>Vertebrata</taxon>
        <taxon>Euteleostomi</taxon>
        <taxon>Mammalia</taxon>
        <taxon>Eutheria</taxon>
        <taxon>Euarchontoglires</taxon>
        <taxon>Glires</taxon>
        <taxon>Rodentia</taxon>
        <taxon>Castorimorpha</taxon>
        <taxon>Castoridae</taxon>
        <taxon>Castor</taxon>
    </lineage>
</organism>
<keyword evidence="1" id="KW-1185">Reference proteome</keyword>